<dbReference type="FunFam" id="3.40.50.12780:FF:000012">
    <property type="entry name" value="Non-ribosomal peptide synthetase"/>
    <property type="match status" value="4"/>
</dbReference>
<dbReference type="InterPro" id="IPR020845">
    <property type="entry name" value="AMP-binding_CS"/>
</dbReference>
<keyword evidence="3" id="KW-0596">Phosphopantetheine</keyword>
<evidence type="ECO:0000256" key="2">
    <source>
        <dbReference type="ARBA" id="ARBA00006432"/>
    </source>
</evidence>
<dbReference type="SUPFAM" id="SSF47336">
    <property type="entry name" value="ACP-like"/>
    <property type="match status" value="5"/>
</dbReference>
<proteinExistence type="inferred from homology"/>
<dbReference type="PROSITE" id="PS00012">
    <property type="entry name" value="PHOSPHOPANTETHEINE"/>
    <property type="match status" value="5"/>
</dbReference>
<evidence type="ECO:0000313" key="6">
    <source>
        <dbReference type="EMBL" id="CAI2767103.1"/>
    </source>
</evidence>
<dbReference type="InterPro" id="IPR023213">
    <property type="entry name" value="CAT-like_dom_sf"/>
</dbReference>
<dbReference type="Gene3D" id="1.10.1200.10">
    <property type="entry name" value="ACP-like"/>
    <property type="match status" value="5"/>
</dbReference>
<dbReference type="InterPro" id="IPR001242">
    <property type="entry name" value="Condensation_dom"/>
</dbReference>
<dbReference type="GO" id="GO:0044550">
    <property type="term" value="P:secondary metabolite biosynthetic process"/>
    <property type="evidence" value="ECO:0007669"/>
    <property type="project" value="UniProtKB-ARBA"/>
</dbReference>
<dbReference type="GO" id="GO:0043041">
    <property type="term" value="P:amino acid activation for nonribosomal peptide biosynthetic process"/>
    <property type="evidence" value="ECO:0007669"/>
    <property type="project" value="TreeGrafter"/>
</dbReference>
<dbReference type="GO" id="GO:0031177">
    <property type="term" value="F:phosphopantetheine binding"/>
    <property type="evidence" value="ECO:0007669"/>
    <property type="project" value="InterPro"/>
</dbReference>
<feature type="domain" description="Carrier" evidence="5">
    <location>
        <begin position="2011"/>
        <end position="2086"/>
    </location>
</feature>
<dbReference type="CDD" id="cd19544">
    <property type="entry name" value="E-C_NRPS"/>
    <property type="match status" value="2"/>
</dbReference>
<reference evidence="6" key="1">
    <citation type="submission" date="2022-09" db="EMBL/GenBank/DDBJ databases">
        <authorList>
            <person name="Duchaud E."/>
        </authorList>
    </citation>
    <scope>NUCLEOTIDE SEQUENCE</scope>
    <source>
        <strain evidence="6">TRV642</strain>
    </source>
</reference>
<dbReference type="InterPro" id="IPR020806">
    <property type="entry name" value="PKS_PP-bd"/>
</dbReference>
<dbReference type="Gene3D" id="3.30.559.30">
    <property type="entry name" value="Nonribosomal peptide synthetase, condensation domain"/>
    <property type="match status" value="6"/>
</dbReference>
<dbReference type="Pfam" id="PF00501">
    <property type="entry name" value="AMP-binding"/>
    <property type="match status" value="5"/>
</dbReference>
<dbReference type="RefSeq" id="WP_263362977.1">
    <property type="nucleotide sequence ID" value="NZ_OX336425.1"/>
</dbReference>
<evidence type="ECO:0000256" key="3">
    <source>
        <dbReference type="ARBA" id="ARBA00022450"/>
    </source>
</evidence>
<dbReference type="SUPFAM" id="SSF56801">
    <property type="entry name" value="Acetyl-CoA synthetase-like"/>
    <property type="match status" value="5"/>
</dbReference>
<dbReference type="FunFam" id="3.40.50.980:FF:000001">
    <property type="entry name" value="Non-ribosomal peptide synthetase"/>
    <property type="match status" value="5"/>
</dbReference>
<dbReference type="PROSITE" id="PS00455">
    <property type="entry name" value="AMP_BINDING"/>
    <property type="match status" value="5"/>
</dbReference>
<dbReference type="PANTHER" id="PTHR45527">
    <property type="entry name" value="NONRIBOSOMAL PEPTIDE SYNTHETASE"/>
    <property type="match status" value="1"/>
</dbReference>
<evidence type="ECO:0000259" key="5">
    <source>
        <dbReference type="PROSITE" id="PS50075"/>
    </source>
</evidence>
<dbReference type="PROSITE" id="PS50075">
    <property type="entry name" value="CARRIER"/>
    <property type="match status" value="5"/>
</dbReference>
<dbReference type="InterPro" id="IPR010071">
    <property type="entry name" value="AA_adenyl_dom"/>
</dbReference>
<evidence type="ECO:0000256" key="4">
    <source>
        <dbReference type="ARBA" id="ARBA00022553"/>
    </source>
</evidence>
<dbReference type="GO" id="GO:0005737">
    <property type="term" value="C:cytoplasm"/>
    <property type="evidence" value="ECO:0007669"/>
    <property type="project" value="TreeGrafter"/>
</dbReference>
<dbReference type="EMBL" id="OX336425">
    <property type="protein sequence ID" value="CAI2767103.1"/>
    <property type="molecule type" value="Genomic_DNA"/>
</dbReference>
<dbReference type="CDD" id="cd19531">
    <property type="entry name" value="LCL_NRPS-like"/>
    <property type="match status" value="3"/>
</dbReference>
<dbReference type="PANTHER" id="PTHR45527:SF1">
    <property type="entry name" value="FATTY ACID SYNTHASE"/>
    <property type="match status" value="1"/>
</dbReference>
<dbReference type="Pfam" id="PF00550">
    <property type="entry name" value="PP-binding"/>
    <property type="match status" value="5"/>
</dbReference>
<dbReference type="FunFam" id="3.40.50.980:FF:000002">
    <property type="entry name" value="Enterobactin synthetase component F"/>
    <property type="match status" value="1"/>
</dbReference>
<dbReference type="SMART" id="SM00823">
    <property type="entry name" value="PKS_PP"/>
    <property type="match status" value="5"/>
</dbReference>
<comment type="cofactor">
    <cofactor evidence="1">
        <name>pantetheine 4'-phosphate</name>
        <dbReference type="ChEBI" id="CHEBI:47942"/>
    </cofactor>
</comment>
<dbReference type="Pfam" id="PF13193">
    <property type="entry name" value="AMP-binding_C"/>
    <property type="match status" value="5"/>
</dbReference>
<accession>A0A9W4XEE9</accession>
<evidence type="ECO:0000313" key="7">
    <source>
        <dbReference type="Proteomes" id="UP001152749"/>
    </source>
</evidence>
<protein>
    <submittedName>
        <fullName evidence="6">Non ribosomal peptide synthetase</fullName>
    </submittedName>
</protein>
<dbReference type="Pfam" id="PF00668">
    <property type="entry name" value="Condensation"/>
    <property type="match status" value="6"/>
</dbReference>
<dbReference type="Gene3D" id="3.30.300.30">
    <property type="match status" value="5"/>
</dbReference>
<keyword evidence="4" id="KW-0597">Phosphoprotein</keyword>
<dbReference type="NCBIfam" id="TIGR01733">
    <property type="entry name" value="AA-adenyl-dom"/>
    <property type="match status" value="5"/>
</dbReference>
<gene>
    <name evidence="6" type="ORF">TRV642_2211</name>
</gene>
<feature type="domain" description="Carrier" evidence="5">
    <location>
        <begin position="4089"/>
        <end position="4163"/>
    </location>
</feature>
<dbReference type="Gene3D" id="3.40.50.980">
    <property type="match status" value="10"/>
</dbReference>
<dbReference type="FunFam" id="1.10.1200.10:FF:000005">
    <property type="entry name" value="Nonribosomal peptide synthetase 1"/>
    <property type="match status" value="5"/>
</dbReference>
<dbReference type="NCBIfam" id="NF003417">
    <property type="entry name" value="PRK04813.1"/>
    <property type="match status" value="5"/>
</dbReference>
<dbReference type="InterPro" id="IPR036736">
    <property type="entry name" value="ACP-like_sf"/>
</dbReference>
<dbReference type="InterPro" id="IPR045851">
    <property type="entry name" value="AMP-bd_C_sf"/>
</dbReference>
<dbReference type="Proteomes" id="UP001152749">
    <property type="component" value="Chromosome"/>
</dbReference>
<dbReference type="InterPro" id="IPR009081">
    <property type="entry name" value="PP-bd_ACP"/>
</dbReference>
<feature type="domain" description="Carrier" evidence="5">
    <location>
        <begin position="5170"/>
        <end position="5244"/>
    </location>
</feature>
<name>A0A9W4XEE9_9FLAO</name>
<dbReference type="SUPFAM" id="SSF52777">
    <property type="entry name" value="CoA-dependent acyltransferases"/>
    <property type="match status" value="12"/>
</dbReference>
<feature type="domain" description="Carrier" evidence="5">
    <location>
        <begin position="3057"/>
        <end position="3132"/>
    </location>
</feature>
<dbReference type="GO" id="GO:0003824">
    <property type="term" value="F:catalytic activity"/>
    <property type="evidence" value="ECO:0007669"/>
    <property type="project" value="InterPro"/>
</dbReference>
<dbReference type="Gene3D" id="2.30.38.10">
    <property type="entry name" value="Luciferase, Domain 3"/>
    <property type="match status" value="5"/>
</dbReference>
<feature type="domain" description="Carrier" evidence="5">
    <location>
        <begin position="965"/>
        <end position="1040"/>
    </location>
</feature>
<dbReference type="CDD" id="cd05930">
    <property type="entry name" value="A_NRPS"/>
    <property type="match status" value="5"/>
</dbReference>
<dbReference type="Gene3D" id="3.30.559.10">
    <property type="entry name" value="Chloramphenicol acetyltransferase-like domain"/>
    <property type="match status" value="6"/>
</dbReference>
<dbReference type="InterPro" id="IPR006162">
    <property type="entry name" value="Ppantetheine_attach_site"/>
</dbReference>
<dbReference type="InterPro" id="IPR000873">
    <property type="entry name" value="AMP-dep_synth/lig_dom"/>
</dbReference>
<dbReference type="InterPro" id="IPR025110">
    <property type="entry name" value="AMP-bd_C"/>
</dbReference>
<comment type="similarity">
    <text evidence="2">Belongs to the ATP-dependent AMP-binding enzyme family.</text>
</comment>
<sequence>MNIKSKLHIAQQEVYYGQLMDPKNPLYNIGGYTIFKGSFNTSQFKHVIEGLSKVFDVFNIRFDFTENEPSFCLKDFQEKVTIDELDFSSEIEPRVAAKEWMQAQFNIPFDLNQEKLYIYTLIKIAEDEFWWFVCFHHLITDGFGFAVKVNYVIGEYENLIRGGEKSEVVYPSYLDATKKSFDYLLSEQYHKDVIYWNEKYSSIPNSLLNDKRQKKELGGNRISILISKEDRELFNRLSLDTKANISQFTIAALLLYLGKTTDKETFSLGIPVHNRSGRNERKTLGMFAGILPYKGKYVGEQILSDVISEIQQTQRNDYKHRLYPISYLNRSLKLLSESRWQLFDIVVNYEPLPFPKSLSPNLHIEIKHLASTLVEYPLSIRWSDYGEDSPLELNVDYQRGYFEKNEVEMLIKRLLYIIRQFEFGLNKPIEDISIIPIEEEKQLLHLFNDTAVAYPKDKTVVDLFEEQVKKTPDAIAVVYEGEALSYKELNEKSNQLGHYLIEQGVEPDTLVGICLERSLEMLIGILGILKSGGAYVPVDPDYPSDRIGYMLDDAGIKLVLSMEDNHKILADYKDIDVLLLDKDWAKISVNPTTALNVALSPSHLAYVIYTSGSTGRPKGVMNEHGGILNRLLWGQSHYKLNSEDTILQKTSFSFDVSVWELLWSVTCGAKLVFAKPEGHKDAIYLKRIIEEYSITTIHFVPSMLSIFLGTINQGDCSSLKLVICSGEALQLDQIDMFKEKFNRVRLDNLYGPTEAAIEVSSWEVPLEGFLAGVLIGQPVANTSLYIVDDSHQLLPIGVIGELCIGGIQVARGYLNQEELTREKFIENPFKEGDRIYKTGDLARWLPDGNLEFIGRKDNQVKIRGYRIELGEIENALLSVSGIIHCCVLAKEDSNDTKRLVGYVVVEGKLDRAALQEQLKLSLPEYMVPMIWVELAELPLTSNGKLDRKALPDPDSSDLSTKEYVAPRTETEQQLAQIWENLLGVEKVGVHDNFFELGGHSLLATRLVSIIRKKLSIEISIREVFEYTTISALAVHVSIQSEGVLLPTIAVQEKEDRIPLSFSQERLWFLDQLQGSLEYHMPIALRLEGVLDASILEQTLQSIVSRHEVLRTILLSEDGIGYQEVISEKEWILDQVVISDRSLFENILQDYLMAPFDLSADYKLRACLYDLGDQKYILACVLHHIASDGWSEGILVNEFMELYSALQSGRAAVLPELSLQYSDYAIWQRKYLEGAVLDSQLSYWEEKLEGVGTLSLPTDYARPSIQSTAGSNVSLTLDKNLSDSLNALCQAEGVTLFMLMLSAFKVLLSRYSGQDDICVGTPIANRTQSELEGMIGFFVNTLALRSDLSGNPDFRELLKRVKETTLGSYDHQLAPFEKVVDRVVTTRDMSMSPLFQVMFVLQNTSEGSEGLVLQDVEISNYEFDIVNSKFDLTLNISETNNGIGLDIVYCADLFDKATIDRMLLHYKELLLSIVIDIDQPVGSLSMLTKEEEYQLLHLFNDTTVAYPKDKTIVDLFEEQVKKTPDAIAVVYEGETLSYRELNEKSNQLGHYLIEQGVEPDTLVGICLERSLEMLIGILGILKSGGAYVPVDPDYPSDRIGYMLVDAGIKLVLSMEDNHKILADYKDIDVLLLDKDWAKISVNPTTALNVALSPSHLAYVIYTSGSTGKPKGVMIEHTNVINLITSQINKFNIDSSDIVLQFSNFIFDASVEQIFIGLSSGSKLIFINKEKNLYTENLLDFIDNQKITHFHTTPSMLSTLSVRTDLQSLKRIVVGGEICNKDLIVKWNKGYEFYNEYGPTETTVTSTLSFYDRYIIDIKEIGIGTPINNTQIYILDSQMSLLPIGVVGELCVSGAGVARGYLNQEELTREKFIENPFKEGDRIYKTGDLARWLPDGNLEFIGRKDNQVKIRGYRIELGEIENVLSSVRGISQCCVLAKEDSNDTKRLVGYVVVEGKLDRAALQEQLKLSLPEYMVPMIWVELAELPLTSNGKLDKKALPDPDSSDLSTKEYVAPRTETEHQLVQIWENLLGVEKVGVHDNFFELGGHSLLATRLVSIIRKKLSIEISIREVFEYTTISALAVHVSIQSEGVLLPTIAVQEKEDRIPLSFSQERLWFLDQLQGSLEYHMPIALRLEGVLDASILEQTLQSIVSRHEVLRTILLSEDGIGYQEVISEKEWILDQVVISDRSLFENILQDYLMAPFDLSADYKLRACLYDLGDQKYILACVLHHIASDGWSEGILVNEFMELYSALQSGRAAVLPELSLQYSDYAIWQRKYLEGAVLDSQLSYWEEKLEGVGTLSLPTDYARPSIQSTAGSNVSLTLDKNLSDSLNALCQAEGVTLFMLMLSAFKVLLSRYSGQDDICVGTPIANRTQSELEGMIGFFVNTLALRSDLSGNPDFRELLKRVKETTLGSYDHQLAPFEKVVDRVVTTRDMSMSPLFQVMFVLQNTSEGSEGLVLQDVEISNYEFDIVNSKFDLTLNISETNSGIGLDIVYCADLFDKATIDRMLLHYKELLLSIVIDIDQPVGSLSMLTKEEEYQLLHLFNDTTVAYPKDKTIVDLFEEQVKKTPDAIAVVYEGETLSYRELNEKSNQLGHYLIEQGVEPDTLVGICLERSLEMLIGILGILKSGGAYVPVDPDYPSDRIGYMLVDAGIKLVLSMEDNHKILADYKDIDVLLLDKDWAKISVNPTTALNVALSPSHLAYVIYTSGSTGKPKGVMIEHTNVINLITSQINKFNIDSSDIVLQFSNFIFDASVEQIFIGLSSGSKLIFINKEKNLYTENLLDFIDNQKITHFHTTPSMLSTLSVRTDLQSLKRIVVGGEICNKDLIVKWNKGYEFYNEYGPTETTVTSTLSFYDRYIIDIKEIGIGTPINNTQIYILDSQMSLLPIGVVGELCVSGAGVARGYLNQEELTREKFIENPFKEGDRIYKTGDLARWLPDGNLEFIGRKDNQVKIRGYRIELGEIENVLSSVRGISQCCVLAKEDSNDTKRLVGYVVVEGKLDRAALQEQLKLSLPEYMVPMIWVELAELPLTSNGKVDRKALPDPDSSDLSTKEYVAPVTETEQQLAQIWENLLGVEKVGVHDNFFELGGHSLLATRLVSIIRKELSIEISIREVFEYTTIATLSLHVSSQSVGILLPAVVVEDRSGRIPLSFSQERLWFLDQLEGSVAYHIPTFLHLEGALDTLILEQTLQSIVSRHEVLRTILLSEDGIGYQEVISEKEWILDQVVISDRSLFENILQDYLMAPFDLSADYKLRACLYDLGDQKYILACVLHHIASDGWSEGILVNEFMELYSALQSGRAAVLPELSLQYSDYAIWQRKYLEGAVLDSQLSYWEEKLEGVGTLSLPTDYARPSIQSTAGSNVSLTLDKNLSDSLNALCQAEGVTLFMLMLSAFKVLLSRYSGQDDICVGTPIANRTQSELEGMIGFFVNTLALRSDLSGNPDFRELLKRVKETTLGSYDHQLAPFEKVVDRVVTTRDMSMSPLFQVMFVLQNTSEGSEGLVLQDVEISNYEFDIVNSKFDLTLNISETNSGIGLDIVYCADLFDKATIDRMLLHYKELLLSIVIDIDQPVGSLSMLTKEEEYQLLHLFNDTTVAYPKDKTIVDLFEEQVKKTPDAIAVVYEGETLSYRELNEKSNQLGHYLRDLHNIGTNDVVAVRLGRSEWMIIAILGIMKAGGAYLPIDINTPKNRVNYIIKDSCSKVIIDQFEINKFINDSYAYDKNNLLEINRCNNLAYLMYTSGTTGMPKGVMIEHKSLVDYFFGITDTTNISDCSSFGLISTIAADLGNTVIYASLLTGGSLYVFSEEEIINTDKLANLNIDCLKIVPSHWKALQQNGKIFVPNKCLIFGGEQLTIDIVAMIASNNVSCQVYNHYGPTETTIGKLIKKISFLEEYDKSIPLGIPFGNTKIFVLDSKMNLLPIGVVGELCIGGSGVARGYLNKEELTREKFIENPFKEGDRIYKTGDLARWLPDGTIEYIGRKDNQVKIRGYRIELGEIENVLSSVRGISQCCVLAKEDSNDNKRLVGYVVSEGKLDKSYLEEQLKLSLPEYMVPMIWVELAEMPLTSNGKLDRKALPDVDSSDLSRKEYVAPRSDTEKQLAEIWQNLLGLEKVGVHDNFFELGGHSLLAVQLISRLQKLGFHIGVKDIFSGPTIALISDKLSSLSLVYSVPVNGIRVDSDYITPSMVPLIDFNQSDLDELVGMVTGGVSNIADIYPLSPLQEGIYFHHLMSDPKVGDPYVLASLLSFPDNDKRNCFIEALQFVVNRHDVLRTCILSFGLPQAVQVVLREAPLSLEHLVLDNSRAILSQLDVLIAPGSHWMDISKAPLLELKSADDSENGCYYLIVYQHHLIMDHVGLEKIVSEVMLYLSGNQESLGVPVLYRDFIGHTLHAQSEHDAGSYFRSLFEGIEEPTYPFDLSNILGDGKDIEESEALLSKALSSELRETCLRLGMTPAVLFHAAYGLVVARCSNKDYAIFGSLFSGRLQGSLGAADSLGLFINTLPVLVELKGSVLDYLDQVKVLLRDLLSYEQTPLSHIQNWSGISNDMAFFSALLNYRHSSPVLSHEDHVNEFDSGITVLSSHERTNYPFTLSVDDYGDDFGLKSQIDQSIGSQRIVEYMKEALTELLEAIKSEESSVMSLVILPKEEQHELLYSFNDTAVAYPKDKTVVDLFEEQVKKTPDAIAVVYEGEALSYKELNEKSNQLGHYLIEQGVEPDTLVGICLERSLEMLIGILGILKSGGAYVPVDPDYPSDRIGYMLVDAGIKLVLTMEDNHKILADYKDIDVLLLDKDWAKISVNPTTALNVALSPSHLAYVIYTSGSTGKPKGVMNEHGGIVNRLLWTQSHYKLNSEDTILQKTSFSFDVSVWELLWSVTCGSRLVFAKAEGHKDAIYLKRIIEEYSITTIHFVPSMLNVFLSFIEPGDCSSLERVLCSGEALQLDQIVMFREKFSQVRLDNLYGPTEAAIDVSSWEVPLKDSLSGVLIGQPVDNTSLYVVDDSHQLLPIGVVGELCIGGIQVARGYLNKEELTREKFIENPFKEGDRIYKTGDLARWLPDGTIEYIGRKDNQVKIRGYRIELGEIENVLSSVRGIIQCCVLAKEDSNDNKRLVGYVVSEGKLDKSYLEEQLKLSLPEYMVPMIWVELAEMPLTSNGKLDRKALPDVDSSDLSRKEYVAPRSDTEKQLAEIWQNLLGLEKVGVHDNFFELGGHSLLAVQLISRLQKLGFHIGVKDIFSGPTIALISDKLSSLSLVYSVPVNGIRVDSDYITPSMVPLIDFNQSDLDELVGMVAGGVSNIADIYPLSPLQEGIYFHHLMSDPKVGDPYVLASLLSFPDNDKRNCFIEALQFVVNRHDVLRTCILSFGLPQAVQVVLREASLSLEHLVLDNSRAILSQLDVLIAPGSHWMDISKAPLLELKSADDSENGCYYLIVYQHHLIMDHVGLEKIVSEVMLYLSGNQESLGVPVLYRDFIGHTLHAQSEHDAGSYFRSLFEGIEEPTYPFDLSNILGDGKDIEESEALLSKALSSELRETCLRLGMTPAVLFHAAYGLVVARCSNKDYAIFGSLFSGRLQGSLGAADSLGLFINTLPVLVELKGSVLDYLDQVKVLLRDLLSYEQTPLSHIQNGVE</sequence>
<dbReference type="KEGG" id="fcs:TRV642_2211"/>
<dbReference type="FunFam" id="2.30.38.10:FF:000001">
    <property type="entry name" value="Non-ribosomal peptide synthetase PvdI"/>
    <property type="match status" value="5"/>
</dbReference>
<evidence type="ECO:0000256" key="1">
    <source>
        <dbReference type="ARBA" id="ARBA00001957"/>
    </source>
</evidence>
<organism evidence="6 7">
    <name type="scientific">Flavobacterium collinsii</name>
    <dbReference type="NCBI Taxonomy" id="1114861"/>
    <lineage>
        <taxon>Bacteria</taxon>
        <taxon>Pseudomonadati</taxon>
        <taxon>Bacteroidota</taxon>
        <taxon>Flavobacteriia</taxon>
        <taxon>Flavobacteriales</taxon>
        <taxon>Flavobacteriaceae</taxon>
        <taxon>Flavobacterium</taxon>
    </lineage>
</organism>
<dbReference type="FunFam" id="3.30.300.30:FF:000010">
    <property type="entry name" value="Enterobactin synthetase component F"/>
    <property type="match status" value="5"/>
</dbReference>